<dbReference type="KEGG" id="tcb:TCARB_0295"/>
<dbReference type="EMBL" id="CP007493">
    <property type="protein sequence ID" value="AJB41371.1"/>
    <property type="molecule type" value="Genomic_DNA"/>
</dbReference>
<protein>
    <submittedName>
        <fullName evidence="2">Uncharacterized protein</fullName>
    </submittedName>
</protein>
<evidence type="ECO:0000256" key="1">
    <source>
        <dbReference type="SAM" id="Phobius"/>
    </source>
</evidence>
<proteinExistence type="predicted"/>
<organism evidence="2 3">
    <name type="scientific">Thermofilum adornatum 1505</name>
    <dbReference type="NCBI Taxonomy" id="697581"/>
    <lineage>
        <taxon>Archaea</taxon>
        <taxon>Thermoproteota</taxon>
        <taxon>Thermoprotei</taxon>
        <taxon>Thermofilales</taxon>
        <taxon>Thermofilaceae</taxon>
        <taxon>Thermofilum</taxon>
    </lineage>
</organism>
<keyword evidence="1" id="KW-0472">Membrane</keyword>
<reference evidence="3" key="1">
    <citation type="book" date="2010" name="EXTREMOPHILES" publisher="0:0-0">
        <title>Complete genome sequences of ten hyperthermophilic archaea reveal their metabolic capabilities and possible ecological roles.</title>
        <editorList>
            <person name="?"/>
        </editorList>
        <authorList>
            <person name="Ravin N.V."/>
            <person name="Mardanov A.V."/>
            <person name="Bonch-Osmolovskaya E.A."/>
            <person name="Skryabin K.G."/>
        </authorList>
    </citation>
    <scope>NUCLEOTIDE SEQUENCE [LARGE SCALE GENOMIC DNA]</scope>
    <source>
        <strain evidence="3">1505</strain>
    </source>
</reference>
<dbReference type="Proteomes" id="UP000266720">
    <property type="component" value="Chromosome"/>
</dbReference>
<dbReference type="RefSeq" id="WP_052886484.1">
    <property type="nucleotide sequence ID" value="NZ_CP007493.1"/>
</dbReference>
<gene>
    <name evidence="2" type="ORF">TCARB_0295</name>
</gene>
<evidence type="ECO:0000313" key="2">
    <source>
        <dbReference type="EMBL" id="AJB41371.1"/>
    </source>
</evidence>
<dbReference type="STRING" id="697581.TCARB_0295"/>
<dbReference type="GeneID" id="25405753"/>
<keyword evidence="1" id="KW-0812">Transmembrane</keyword>
<dbReference type="AlphaFoldDB" id="A0A3G1A7V4"/>
<name>A0A3G1A7V4_9CREN</name>
<accession>A0A3G1A7V4</accession>
<keyword evidence="1" id="KW-1133">Transmembrane helix</keyword>
<sequence>MTRAYKQTMKRGISPVIATVILTSIMLTIVTIALFYSTSLIDLNRQTMEYEYAKEQLTYVATALEQVAFGEGGSRYARFSLTSTGISLLPSSQSITVYANNVKVYESTPLVLQVCGGPLVTTTPKLLYPETGDLATELSKVVAKSGEPIIIVYENFTGRACAFLVPRLRAFYSSQINVTEDSTQKRYNYFILHIVELTKGTLGGSGTIPIVLRNTGITVDEYVFYYTSSVTLSITVGPKTQTIYLSGPDADGSVLIVKKAIISISSS</sequence>
<evidence type="ECO:0000313" key="3">
    <source>
        <dbReference type="Proteomes" id="UP000266720"/>
    </source>
</evidence>
<feature type="transmembrane region" description="Helical" evidence="1">
    <location>
        <begin position="12"/>
        <end position="36"/>
    </location>
</feature>